<dbReference type="InterPro" id="IPR021491">
    <property type="entry name" value="DUF3145"/>
</dbReference>
<dbReference type="EMBL" id="JYIW01000026">
    <property type="protein sequence ID" value="KJL27747.1"/>
    <property type="molecule type" value="Genomic_DNA"/>
</dbReference>
<protein>
    <recommendedName>
        <fullName evidence="3">DUF3145 domain-containing protein</fullName>
    </recommendedName>
</protein>
<reference evidence="1 2" key="1">
    <citation type="submission" date="2015-02" db="EMBL/GenBank/DDBJ databases">
        <title>Draft genome sequences of ten Microbacterium spp. with emphasis on heavy metal contaminated environments.</title>
        <authorList>
            <person name="Corretto E."/>
        </authorList>
    </citation>
    <scope>NUCLEOTIDE SEQUENCE [LARGE SCALE GENOMIC DNA]</scope>
    <source>
        <strain evidence="1 2">BEL4b</strain>
    </source>
</reference>
<evidence type="ECO:0000313" key="1">
    <source>
        <dbReference type="EMBL" id="KJL27747.1"/>
    </source>
</evidence>
<dbReference type="PATRIC" id="fig|82380.11.peg.2837"/>
<sequence length="193" mass="21278">MGPQPHIAATLCMRSLGKTHLMNGEIMATAYARGVVYIHSAPRALCPHLEWAVGRAIGRAVNFDWSDQPVLDGARRAEFYWDGPVGTGAALATAIRGWEHLRFEVTEDPTPRSDGGRWLHTPDLGIHYAQADAAGNIVIGEDRIRYAMEIAAGNAFELQRELDIALGSAWDEELEPFRHASDDARVVWLHKVG</sequence>
<dbReference type="Proteomes" id="UP000033640">
    <property type="component" value="Unassembled WGS sequence"/>
</dbReference>
<dbReference type="Pfam" id="PF11343">
    <property type="entry name" value="DUF3145"/>
    <property type="match status" value="1"/>
</dbReference>
<organism evidence="1 2">
    <name type="scientific">Microbacterium oxydans</name>
    <dbReference type="NCBI Taxonomy" id="82380"/>
    <lineage>
        <taxon>Bacteria</taxon>
        <taxon>Bacillati</taxon>
        <taxon>Actinomycetota</taxon>
        <taxon>Actinomycetes</taxon>
        <taxon>Micrococcales</taxon>
        <taxon>Microbacteriaceae</taxon>
        <taxon>Microbacterium</taxon>
    </lineage>
</organism>
<name>A0A0F0L3M4_9MICO</name>
<gene>
    <name evidence="1" type="ORF">RS83_02800</name>
</gene>
<dbReference type="AlphaFoldDB" id="A0A0F0L3M4"/>
<accession>A0A0F0L3M4</accession>
<comment type="caution">
    <text evidence="1">The sequence shown here is derived from an EMBL/GenBank/DDBJ whole genome shotgun (WGS) entry which is preliminary data.</text>
</comment>
<evidence type="ECO:0000313" key="2">
    <source>
        <dbReference type="Proteomes" id="UP000033640"/>
    </source>
</evidence>
<evidence type="ECO:0008006" key="3">
    <source>
        <dbReference type="Google" id="ProtNLM"/>
    </source>
</evidence>
<proteinExistence type="predicted"/>